<proteinExistence type="predicted"/>
<comment type="caution">
    <text evidence="1">The sequence shown here is derived from an EMBL/GenBank/DDBJ whole genome shotgun (WGS) entry which is preliminary data.</text>
</comment>
<dbReference type="AlphaFoldDB" id="A0AAV4MG62"/>
<accession>A0AAV4MG62</accession>
<dbReference type="EMBL" id="BPLR01019755">
    <property type="protein sequence ID" value="GIX71452.1"/>
    <property type="molecule type" value="Genomic_DNA"/>
</dbReference>
<dbReference type="Proteomes" id="UP001054945">
    <property type="component" value="Unassembled WGS sequence"/>
</dbReference>
<name>A0AAV4MG62_CAEEX</name>
<sequence length="78" mass="8771">MRSCQTMDCHQANQGRVLKDIALKSIKPMPIQTCGMPRYRLQSSQSRPCLNRSGHVNLTIAIKKSNLCLNRYGAVELP</sequence>
<reference evidence="1 2" key="1">
    <citation type="submission" date="2021-06" db="EMBL/GenBank/DDBJ databases">
        <title>Caerostris extrusa draft genome.</title>
        <authorList>
            <person name="Kono N."/>
            <person name="Arakawa K."/>
        </authorList>
    </citation>
    <scope>NUCLEOTIDE SEQUENCE [LARGE SCALE GENOMIC DNA]</scope>
</reference>
<evidence type="ECO:0000313" key="2">
    <source>
        <dbReference type="Proteomes" id="UP001054945"/>
    </source>
</evidence>
<keyword evidence="2" id="KW-1185">Reference proteome</keyword>
<protein>
    <submittedName>
        <fullName evidence="1">Uncharacterized protein</fullName>
    </submittedName>
</protein>
<evidence type="ECO:0000313" key="1">
    <source>
        <dbReference type="EMBL" id="GIX71452.1"/>
    </source>
</evidence>
<gene>
    <name evidence="1" type="ORF">CEXT_704301</name>
</gene>
<organism evidence="1 2">
    <name type="scientific">Caerostris extrusa</name>
    <name type="common">Bark spider</name>
    <name type="synonym">Caerostris bankana</name>
    <dbReference type="NCBI Taxonomy" id="172846"/>
    <lineage>
        <taxon>Eukaryota</taxon>
        <taxon>Metazoa</taxon>
        <taxon>Ecdysozoa</taxon>
        <taxon>Arthropoda</taxon>
        <taxon>Chelicerata</taxon>
        <taxon>Arachnida</taxon>
        <taxon>Araneae</taxon>
        <taxon>Araneomorphae</taxon>
        <taxon>Entelegynae</taxon>
        <taxon>Araneoidea</taxon>
        <taxon>Araneidae</taxon>
        <taxon>Caerostris</taxon>
    </lineage>
</organism>